<organism evidence="2 3">
    <name type="scientific">Streptomyces gilvifuscus</name>
    <dbReference type="NCBI Taxonomy" id="1550617"/>
    <lineage>
        <taxon>Bacteria</taxon>
        <taxon>Bacillati</taxon>
        <taxon>Actinomycetota</taxon>
        <taxon>Actinomycetes</taxon>
        <taxon>Kitasatosporales</taxon>
        <taxon>Streptomycetaceae</taxon>
        <taxon>Streptomyces</taxon>
    </lineage>
</organism>
<accession>A0ABT5FVM8</accession>
<evidence type="ECO:0000313" key="3">
    <source>
        <dbReference type="Proteomes" id="UP001221328"/>
    </source>
</evidence>
<dbReference type="Proteomes" id="UP001221328">
    <property type="component" value="Unassembled WGS sequence"/>
</dbReference>
<evidence type="ECO:0000313" key="2">
    <source>
        <dbReference type="EMBL" id="MDC2956547.1"/>
    </source>
</evidence>
<proteinExistence type="predicted"/>
<gene>
    <name evidence="2" type="ORF">PO587_18920</name>
</gene>
<comment type="caution">
    <text evidence="2">The sequence shown here is derived from an EMBL/GenBank/DDBJ whole genome shotgun (WGS) entry which is preliminary data.</text>
</comment>
<dbReference type="EMBL" id="JAQOSK010000007">
    <property type="protein sequence ID" value="MDC2956547.1"/>
    <property type="molecule type" value="Genomic_DNA"/>
</dbReference>
<feature type="region of interest" description="Disordered" evidence="1">
    <location>
        <begin position="1"/>
        <end position="26"/>
    </location>
</feature>
<feature type="compositionally biased region" description="Basic and acidic residues" evidence="1">
    <location>
        <begin position="13"/>
        <end position="26"/>
    </location>
</feature>
<keyword evidence="3" id="KW-1185">Reference proteome</keyword>
<dbReference type="RefSeq" id="WP_272175928.1">
    <property type="nucleotide sequence ID" value="NZ_JAQOSK010000007.1"/>
</dbReference>
<evidence type="ECO:0000256" key="1">
    <source>
        <dbReference type="SAM" id="MobiDB-lite"/>
    </source>
</evidence>
<name>A0ABT5FVM8_9ACTN</name>
<protein>
    <submittedName>
        <fullName evidence="2">Uncharacterized protein</fullName>
    </submittedName>
</protein>
<sequence length="47" mass="5325">MRTAPTGPSLRRRSADGHPLRITLDRDENTIDDEALYVVTAYEPTPR</sequence>
<reference evidence="2 3" key="1">
    <citation type="journal article" date="2015" name="Int. J. Syst. Evol. Microbiol.">
        <title>Streptomyces gilvifuscus sp. nov., an actinomycete that produces antibacterial compounds isolated from soil.</title>
        <authorList>
            <person name="Nguyen T.M."/>
            <person name="Kim J."/>
        </authorList>
    </citation>
    <scope>NUCLEOTIDE SEQUENCE [LARGE SCALE GENOMIC DNA]</scope>
    <source>
        <strain evidence="2 3">T113</strain>
    </source>
</reference>